<dbReference type="EnsemblProtists" id="PYU1_T006241">
    <property type="protein sequence ID" value="PYU1_T006241"/>
    <property type="gene ID" value="PYU1_G006229"/>
</dbReference>
<dbReference type="Pfam" id="PF00778">
    <property type="entry name" value="DIX"/>
    <property type="match status" value="1"/>
</dbReference>
<protein>
    <recommendedName>
        <fullName evidence="3">DIX domain-containing protein</fullName>
    </recommendedName>
</protein>
<feature type="region of interest" description="Disordered" evidence="2">
    <location>
        <begin position="97"/>
        <end position="286"/>
    </location>
</feature>
<evidence type="ECO:0000256" key="1">
    <source>
        <dbReference type="ARBA" id="ARBA00022687"/>
    </source>
</evidence>
<dbReference type="eggNOG" id="ENOG502RZJ0">
    <property type="taxonomic scope" value="Eukaryota"/>
</dbReference>
<feature type="compositionally biased region" description="Low complexity" evidence="2">
    <location>
        <begin position="140"/>
        <end position="153"/>
    </location>
</feature>
<dbReference type="EMBL" id="GL376625">
    <property type="status" value="NOT_ANNOTATED_CDS"/>
    <property type="molecule type" value="Genomic_DNA"/>
</dbReference>
<dbReference type="InterPro" id="IPR029071">
    <property type="entry name" value="Ubiquitin-like_domsf"/>
</dbReference>
<feature type="compositionally biased region" description="Gly residues" evidence="2">
    <location>
        <begin position="204"/>
        <end position="226"/>
    </location>
</feature>
<dbReference type="InterPro" id="IPR038207">
    <property type="entry name" value="DIX_dom_sf"/>
</dbReference>
<dbReference type="GO" id="GO:0016055">
    <property type="term" value="P:Wnt signaling pathway"/>
    <property type="evidence" value="ECO:0007669"/>
    <property type="project" value="UniProtKB-KW"/>
</dbReference>
<reference evidence="4" key="3">
    <citation type="submission" date="2015-02" db="UniProtKB">
        <authorList>
            <consortium name="EnsemblProtists"/>
        </authorList>
    </citation>
    <scope>IDENTIFICATION</scope>
    <source>
        <strain evidence="4">DAOM BR144</strain>
    </source>
</reference>
<feature type="compositionally biased region" description="Low complexity" evidence="2">
    <location>
        <begin position="175"/>
        <end position="197"/>
    </location>
</feature>
<dbReference type="VEuPathDB" id="FungiDB:PYU1_G006229"/>
<dbReference type="InterPro" id="IPR001158">
    <property type="entry name" value="DIX"/>
</dbReference>
<dbReference type="Proteomes" id="UP000019132">
    <property type="component" value="Unassembled WGS sequence"/>
</dbReference>
<reference evidence="5" key="2">
    <citation type="submission" date="2010-04" db="EMBL/GenBank/DDBJ databases">
        <authorList>
            <person name="Buell R."/>
            <person name="Hamilton J."/>
            <person name="Hostetler J."/>
        </authorList>
    </citation>
    <scope>NUCLEOTIDE SEQUENCE [LARGE SCALE GENOMIC DNA]</scope>
    <source>
        <strain evidence="5">DAOM:BR144</strain>
    </source>
</reference>
<evidence type="ECO:0000256" key="2">
    <source>
        <dbReference type="SAM" id="MobiDB-lite"/>
    </source>
</evidence>
<dbReference type="PANTHER" id="PTHR42509:SF1">
    <property type="entry name" value="DIX DOMAIN-CONTAINING PROTEIN"/>
    <property type="match status" value="1"/>
</dbReference>
<evidence type="ECO:0000313" key="4">
    <source>
        <dbReference type="EnsemblProtists" id="PYU1_T006241"/>
    </source>
</evidence>
<dbReference type="HOGENOM" id="CLU_971359_0_0_1"/>
<accession>K3WMP9</accession>
<proteinExistence type="predicted"/>
<feature type="compositionally biased region" description="Basic and acidic residues" evidence="2">
    <location>
        <begin position="112"/>
        <end position="122"/>
    </location>
</feature>
<dbReference type="PANTHER" id="PTHR42509">
    <property type="entry name" value="DIX DOMAIN-CONTAINING PROTEIN"/>
    <property type="match status" value="1"/>
</dbReference>
<keyword evidence="1" id="KW-0879">Wnt signaling pathway</keyword>
<name>K3WMP9_GLOUD</name>
<dbReference type="OMA" id="QSTHTEC"/>
<feature type="domain" description="DIX" evidence="3">
    <location>
        <begin position="26"/>
        <end position="80"/>
    </location>
</feature>
<organism evidence="4 5">
    <name type="scientific">Globisporangium ultimum (strain ATCC 200006 / CBS 805.95 / DAOM BR144)</name>
    <name type="common">Pythium ultimum</name>
    <dbReference type="NCBI Taxonomy" id="431595"/>
    <lineage>
        <taxon>Eukaryota</taxon>
        <taxon>Sar</taxon>
        <taxon>Stramenopiles</taxon>
        <taxon>Oomycota</taxon>
        <taxon>Peronosporomycetes</taxon>
        <taxon>Pythiales</taxon>
        <taxon>Pythiaceae</taxon>
        <taxon>Globisporangium</taxon>
    </lineage>
</organism>
<feature type="compositionally biased region" description="Low complexity" evidence="2">
    <location>
        <begin position="265"/>
        <end position="286"/>
    </location>
</feature>
<dbReference type="SUPFAM" id="SSF54236">
    <property type="entry name" value="Ubiquitin-like"/>
    <property type="match status" value="1"/>
</dbReference>
<evidence type="ECO:0000259" key="3">
    <source>
        <dbReference type="Pfam" id="PF00778"/>
    </source>
</evidence>
<evidence type="ECO:0000313" key="5">
    <source>
        <dbReference type="Proteomes" id="UP000019132"/>
    </source>
</evidence>
<dbReference type="AlphaFoldDB" id="K3WMP9"/>
<keyword evidence="5" id="KW-1185">Reference proteome</keyword>
<dbReference type="Gene3D" id="2.40.240.130">
    <property type="match status" value="1"/>
</dbReference>
<dbReference type="InParanoid" id="K3WMP9"/>
<feature type="compositionally biased region" description="Pro residues" evidence="2">
    <location>
        <begin position="154"/>
        <end position="166"/>
    </location>
</feature>
<reference evidence="5" key="1">
    <citation type="journal article" date="2010" name="Genome Biol.">
        <title>Genome sequence of the necrotrophic plant pathogen Pythium ultimum reveals original pathogenicity mechanisms and effector repertoire.</title>
        <authorList>
            <person name="Levesque C.A."/>
            <person name="Brouwer H."/>
            <person name="Cano L."/>
            <person name="Hamilton J.P."/>
            <person name="Holt C."/>
            <person name="Huitema E."/>
            <person name="Raffaele S."/>
            <person name="Robideau G.P."/>
            <person name="Thines M."/>
            <person name="Win J."/>
            <person name="Zerillo M.M."/>
            <person name="Beakes G.W."/>
            <person name="Boore J.L."/>
            <person name="Busam D."/>
            <person name="Dumas B."/>
            <person name="Ferriera S."/>
            <person name="Fuerstenberg S.I."/>
            <person name="Gachon C.M."/>
            <person name="Gaulin E."/>
            <person name="Govers F."/>
            <person name="Grenville-Briggs L."/>
            <person name="Horner N."/>
            <person name="Hostetler J."/>
            <person name="Jiang R.H."/>
            <person name="Johnson J."/>
            <person name="Krajaejun T."/>
            <person name="Lin H."/>
            <person name="Meijer H.J."/>
            <person name="Moore B."/>
            <person name="Morris P."/>
            <person name="Phuntmart V."/>
            <person name="Puiu D."/>
            <person name="Shetty J."/>
            <person name="Stajich J.E."/>
            <person name="Tripathy S."/>
            <person name="Wawra S."/>
            <person name="van West P."/>
            <person name="Whitty B.R."/>
            <person name="Coutinho P.M."/>
            <person name="Henrissat B."/>
            <person name="Martin F."/>
            <person name="Thomas P.D."/>
            <person name="Tyler B.M."/>
            <person name="De Vries R.P."/>
            <person name="Kamoun S."/>
            <person name="Yandell M."/>
            <person name="Tisserat N."/>
            <person name="Buell C.R."/>
        </authorList>
    </citation>
    <scope>NUCLEOTIDE SEQUENCE</scope>
    <source>
        <strain evidence="5">DAOM:BR144</strain>
    </source>
</reference>
<sequence length="286" mass="30787">MEGMLNYFIPEDGDSSDHLNVVPLPRVEQLKLQHVKKVFPLPGQFHFRFKTPFEGTYVWLDVVNDSDAIPDFNGLVISKIARVQSESSTRPVERVAANTAPANAPDLIQTSHEPESVKREDVPATPKAFNDDLVGLLSDPVPATAAPVSTSSAPPTPPPQAKPVPQDPFNLFMGSPSVQSSPMRPMPSPMNAARGPPGSNPGPGAFGGNPGGFNPMGGAPRPGGSMGISQMHMGMNQVPNPHQQQQQQAANSFQGLQWGGMGTGPQQQQQQQQRNPMQQNPNNRQW</sequence>